<dbReference type="InterPro" id="IPR035291">
    <property type="entry name" value="DUF5354"/>
</dbReference>
<keyword evidence="2" id="KW-1185">Reference proteome</keyword>
<dbReference type="Proteomes" id="UP000887540">
    <property type="component" value="Unplaced"/>
</dbReference>
<reference evidence="3" key="1">
    <citation type="submission" date="2022-11" db="UniProtKB">
        <authorList>
            <consortium name="WormBaseParasite"/>
        </authorList>
    </citation>
    <scope>IDENTIFICATION</scope>
</reference>
<organism evidence="2 3">
    <name type="scientific">Acrobeloides nanus</name>
    <dbReference type="NCBI Taxonomy" id="290746"/>
    <lineage>
        <taxon>Eukaryota</taxon>
        <taxon>Metazoa</taxon>
        <taxon>Ecdysozoa</taxon>
        <taxon>Nematoda</taxon>
        <taxon>Chromadorea</taxon>
        <taxon>Rhabditida</taxon>
        <taxon>Tylenchina</taxon>
        <taxon>Cephalobomorpha</taxon>
        <taxon>Cephaloboidea</taxon>
        <taxon>Cephalobidae</taxon>
        <taxon>Acrobeloides</taxon>
    </lineage>
</organism>
<name>A0A914D4V0_9BILA</name>
<protein>
    <submittedName>
        <fullName evidence="3">Uncharacterized protein</fullName>
    </submittedName>
</protein>
<dbReference type="Pfam" id="PF17305">
    <property type="entry name" value="DUF5354"/>
    <property type="match status" value="1"/>
</dbReference>
<dbReference type="AlphaFoldDB" id="A0A914D4V0"/>
<evidence type="ECO:0000313" key="2">
    <source>
        <dbReference type="Proteomes" id="UP000887540"/>
    </source>
</evidence>
<dbReference type="WBParaSite" id="ACRNAN_scaffold1913.g8143.t1">
    <property type="protein sequence ID" value="ACRNAN_scaffold1913.g8143.t1"/>
    <property type="gene ID" value="ACRNAN_scaffold1913.g8143"/>
</dbReference>
<evidence type="ECO:0000256" key="1">
    <source>
        <dbReference type="SAM" id="SignalP"/>
    </source>
</evidence>
<sequence>MKSTPVIAYSFVGILFLVAELSHALTCYEDDPERGVIKVSDDNFEYCLLFPRLPFDHKGAKRQSGVSGMEYGSDDTPFSSILGVTRPNYKVLSLCIYEMYDWPRALHSSPKFGVAPKPDFMLRCVCNFDLCNVPTTFEPYLEGLKKHELANEKE</sequence>
<proteinExistence type="predicted"/>
<feature type="chain" id="PRO_5037340463" evidence="1">
    <location>
        <begin position="25"/>
        <end position="154"/>
    </location>
</feature>
<accession>A0A914D4V0</accession>
<feature type="signal peptide" evidence="1">
    <location>
        <begin position="1"/>
        <end position="24"/>
    </location>
</feature>
<keyword evidence="1" id="KW-0732">Signal</keyword>
<evidence type="ECO:0000313" key="3">
    <source>
        <dbReference type="WBParaSite" id="ACRNAN_scaffold1913.g8143.t1"/>
    </source>
</evidence>